<proteinExistence type="inferred from homology"/>
<dbReference type="PRINTS" id="PR00116">
    <property type="entry name" value="ARGINASE"/>
</dbReference>
<evidence type="ECO:0000313" key="6">
    <source>
        <dbReference type="Proteomes" id="UP000332515"/>
    </source>
</evidence>
<organism evidence="5 6">
    <name type="scientific">Segnochrobactrum spirostomi</name>
    <dbReference type="NCBI Taxonomy" id="2608987"/>
    <lineage>
        <taxon>Bacteria</taxon>
        <taxon>Pseudomonadati</taxon>
        <taxon>Pseudomonadota</taxon>
        <taxon>Alphaproteobacteria</taxon>
        <taxon>Hyphomicrobiales</taxon>
        <taxon>Segnochrobactraceae</taxon>
        <taxon>Segnochrobactrum</taxon>
    </lineage>
</organism>
<evidence type="ECO:0000256" key="3">
    <source>
        <dbReference type="PIRSR" id="PIRSR036979-1"/>
    </source>
</evidence>
<keyword evidence="2" id="KW-0378">Hydrolase</keyword>
<comment type="similarity">
    <text evidence="4">Belongs to the arginase family.</text>
</comment>
<dbReference type="PANTHER" id="PTHR11358:SF26">
    <property type="entry name" value="GUANIDINO ACID HYDROLASE, MITOCHONDRIAL"/>
    <property type="match status" value="1"/>
</dbReference>
<evidence type="ECO:0000256" key="1">
    <source>
        <dbReference type="ARBA" id="ARBA00022723"/>
    </source>
</evidence>
<dbReference type="PANTHER" id="PTHR11358">
    <property type="entry name" value="ARGINASE/AGMATINASE"/>
    <property type="match status" value="1"/>
</dbReference>
<protein>
    <submittedName>
        <fullName evidence="5">Agmatinase</fullName>
    </submittedName>
</protein>
<dbReference type="EMBL" id="VWNA01000001">
    <property type="protein sequence ID" value="MQT11441.1"/>
    <property type="molecule type" value="Genomic_DNA"/>
</dbReference>
<dbReference type="GO" id="GO:0033389">
    <property type="term" value="P:putrescine biosynthetic process from arginine, via agmatine"/>
    <property type="evidence" value="ECO:0007669"/>
    <property type="project" value="TreeGrafter"/>
</dbReference>
<feature type="binding site" evidence="3">
    <location>
        <position position="129"/>
    </location>
    <ligand>
        <name>Mn(2+)</name>
        <dbReference type="ChEBI" id="CHEBI:29035"/>
        <label>1</label>
    </ligand>
</feature>
<keyword evidence="3" id="KW-0464">Manganese</keyword>
<feature type="binding site" evidence="3">
    <location>
        <position position="158"/>
    </location>
    <ligand>
        <name>Mn(2+)</name>
        <dbReference type="ChEBI" id="CHEBI:29035"/>
        <label>1</label>
    </ligand>
</feature>
<sequence>MTDEELERAKAEMARWYWWGIPTFFRAPWNEDPAASDIALVGVPHSSGNGSTERDQHLGPRAVRHVSALYRRGHGRFGLIPWDVARISDVGDVPLPEAMVNDVSIRHIEAFMKRFDAAGTRVVSIGGDHSITGPILKAVAGPNARLSGGRPVALVHFDSHTDTYHHLPHWLGNKRSAAHWGSYTVEEGHVDPARSTQVGIRPNVGTPGSRNASEELGYRIIGMDEYEEIGPAGVIAALRERIGDAPVYITFDLDSLDPCDAPGVSNLEPGYAGIRIGDAVRMLQGLRGLDIIGGDVVCLMPTKDSPNQITAMNAMVVMFEIVCLMADRMRARA</sequence>
<evidence type="ECO:0000256" key="4">
    <source>
        <dbReference type="PROSITE-ProRule" id="PRU00742"/>
    </source>
</evidence>
<feature type="binding site" evidence="3">
    <location>
        <position position="160"/>
    </location>
    <ligand>
        <name>Mn(2+)</name>
        <dbReference type="ChEBI" id="CHEBI:29035"/>
        <label>1</label>
    </ligand>
</feature>
<dbReference type="PIRSF" id="PIRSF036979">
    <property type="entry name" value="Arginase"/>
    <property type="match status" value="1"/>
</dbReference>
<keyword evidence="6" id="KW-1185">Reference proteome</keyword>
<accession>A0A6A7XZV3</accession>
<dbReference type="Pfam" id="PF00491">
    <property type="entry name" value="Arginase"/>
    <property type="match status" value="1"/>
</dbReference>
<dbReference type="AlphaFoldDB" id="A0A6A7XZV3"/>
<reference evidence="5 6" key="1">
    <citation type="submission" date="2019-09" db="EMBL/GenBank/DDBJ databases">
        <title>Segnochrobactrum spirostomi gen. nov., sp. nov., isolated from the ciliate Spirostomum cf. yagiui and description of a novel family, Segnochrobactraceae fam. nov. within the order Rhizobiales of the class Alphaproteobacteria.</title>
        <authorList>
            <person name="Akter S."/>
            <person name="Shazib S.U.A."/>
            <person name="Shin M.K."/>
        </authorList>
    </citation>
    <scope>NUCLEOTIDE SEQUENCE [LARGE SCALE GENOMIC DNA]</scope>
    <source>
        <strain evidence="5 6">Sp-1</strain>
    </source>
</reference>
<dbReference type="InterPro" id="IPR023696">
    <property type="entry name" value="Ureohydrolase_dom_sf"/>
</dbReference>
<dbReference type="GO" id="GO:0008783">
    <property type="term" value="F:agmatinase activity"/>
    <property type="evidence" value="ECO:0007669"/>
    <property type="project" value="TreeGrafter"/>
</dbReference>
<feature type="binding site" evidence="3">
    <location>
        <position position="254"/>
    </location>
    <ligand>
        <name>Mn(2+)</name>
        <dbReference type="ChEBI" id="CHEBI:29035"/>
        <label>1</label>
    </ligand>
</feature>
<name>A0A6A7XZV3_9HYPH</name>
<comment type="cofactor">
    <cofactor evidence="3">
        <name>Mn(2+)</name>
        <dbReference type="ChEBI" id="CHEBI:29035"/>
    </cofactor>
    <text evidence="3">Binds 2 manganese ions per subunit.</text>
</comment>
<evidence type="ECO:0000313" key="5">
    <source>
        <dbReference type="EMBL" id="MQT11441.1"/>
    </source>
</evidence>
<feature type="binding site" evidence="3">
    <location>
        <position position="252"/>
    </location>
    <ligand>
        <name>Mn(2+)</name>
        <dbReference type="ChEBI" id="CHEBI:29035"/>
        <label>1</label>
    </ligand>
</feature>
<gene>
    <name evidence="5" type="ORF">F0357_01870</name>
</gene>
<keyword evidence="1 3" id="KW-0479">Metal-binding</keyword>
<dbReference type="Proteomes" id="UP000332515">
    <property type="component" value="Unassembled WGS sequence"/>
</dbReference>
<dbReference type="PROSITE" id="PS51409">
    <property type="entry name" value="ARGINASE_2"/>
    <property type="match status" value="1"/>
</dbReference>
<dbReference type="SUPFAM" id="SSF52768">
    <property type="entry name" value="Arginase/deacetylase"/>
    <property type="match status" value="1"/>
</dbReference>
<dbReference type="Gene3D" id="3.40.800.10">
    <property type="entry name" value="Ureohydrolase domain"/>
    <property type="match status" value="1"/>
</dbReference>
<dbReference type="GO" id="GO:0046872">
    <property type="term" value="F:metal ion binding"/>
    <property type="evidence" value="ECO:0007669"/>
    <property type="project" value="UniProtKB-KW"/>
</dbReference>
<feature type="binding site" evidence="3">
    <location>
        <position position="162"/>
    </location>
    <ligand>
        <name>Mn(2+)</name>
        <dbReference type="ChEBI" id="CHEBI:29035"/>
        <label>1</label>
    </ligand>
</feature>
<dbReference type="InterPro" id="IPR006035">
    <property type="entry name" value="Ureohydrolase"/>
</dbReference>
<evidence type="ECO:0000256" key="2">
    <source>
        <dbReference type="ARBA" id="ARBA00022801"/>
    </source>
</evidence>
<comment type="caution">
    <text evidence="5">The sequence shown here is derived from an EMBL/GenBank/DDBJ whole genome shotgun (WGS) entry which is preliminary data.</text>
</comment>